<feature type="domain" description="B box-type" evidence="3">
    <location>
        <begin position="9"/>
        <end position="51"/>
    </location>
</feature>
<dbReference type="InterPro" id="IPR000315">
    <property type="entry name" value="Znf_B-box"/>
</dbReference>
<dbReference type="PANTHER" id="PTHR25462:SF296">
    <property type="entry name" value="MEIOTIC P26, ISOFORM F"/>
    <property type="match status" value="1"/>
</dbReference>
<evidence type="ECO:0000256" key="2">
    <source>
        <dbReference type="SAM" id="MobiDB-lite"/>
    </source>
</evidence>
<dbReference type="AlphaFoldDB" id="A0A8W8MHZ3"/>
<dbReference type="EnsemblMetazoa" id="G32926.2">
    <property type="protein sequence ID" value="G32926.2:cds"/>
    <property type="gene ID" value="G32926"/>
</dbReference>
<feature type="domain" description="B box-type" evidence="3">
    <location>
        <begin position="352"/>
        <end position="395"/>
    </location>
</feature>
<dbReference type="Gene3D" id="3.30.160.60">
    <property type="entry name" value="Classic Zinc Finger"/>
    <property type="match status" value="2"/>
</dbReference>
<evidence type="ECO:0000313" key="5">
    <source>
        <dbReference type="Proteomes" id="UP000005408"/>
    </source>
</evidence>
<keyword evidence="5" id="KW-1185">Reference proteome</keyword>
<feature type="compositionally biased region" description="Basic and acidic residues" evidence="2">
    <location>
        <begin position="330"/>
        <end position="340"/>
    </location>
</feature>
<keyword evidence="1" id="KW-0863">Zinc-finger</keyword>
<feature type="domain" description="B box-type" evidence="3">
    <location>
        <begin position="59"/>
        <end position="102"/>
    </location>
</feature>
<dbReference type="PROSITE" id="PS50119">
    <property type="entry name" value="ZF_BBOX"/>
    <property type="match status" value="3"/>
</dbReference>
<name>A0A8W8MHZ3_MAGGI</name>
<organism evidence="4 5">
    <name type="scientific">Magallana gigas</name>
    <name type="common">Pacific oyster</name>
    <name type="synonym">Crassostrea gigas</name>
    <dbReference type="NCBI Taxonomy" id="29159"/>
    <lineage>
        <taxon>Eukaryota</taxon>
        <taxon>Metazoa</taxon>
        <taxon>Spiralia</taxon>
        <taxon>Lophotrochozoa</taxon>
        <taxon>Mollusca</taxon>
        <taxon>Bivalvia</taxon>
        <taxon>Autobranchia</taxon>
        <taxon>Pteriomorphia</taxon>
        <taxon>Ostreida</taxon>
        <taxon>Ostreoidea</taxon>
        <taxon>Ostreidae</taxon>
        <taxon>Magallana</taxon>
    </lineage>
</organism>
<evidence type="ECO:0000259" key="3">
    <source>
        <dbReference type="PROSITE" id="PS50119"/>
    </source>
</evidence>
<proteinExistence type="predicted"/>
<feature type="region of interest" description="Disordered" evidence="2">
    <location>
        <begin position="317"/>
        <end position="347"/>
    </location>
</feature>
<keyword evidence="1" id="KW-0862">Zinc</keyword>
<reference evidence="4" key="1">
    <citation type="submission" date="2022-08" db="UniProtKB">
        <authorList>
            <consortium name="EnsemblMetazoa"/>
        </authorList>
    </citation>
    <scope>IDENTIFICATION</scope>
    <source>
        <strain evidence="4">05x7-T-G4-1.051#20</strain>
    </source>
</reference>
<sequence length="574" mass="66354">MAAAPLPDQPNINCNSCKEALVKFRCKTCSAQFCERCTQVHKTESHEIESLTSNCEDMLDNLFCLDHTNKKLECYCKVCERPVCTDCIVASHNGHGHTLEKLSTVYEKIANYFRRQQHQIKNDLLPKYRDLSASEDAKILELKNRTDEIERKIDVHIMNVISMVKNIGTQTSGDLRMAEREDLQKCNDFKNKVDDIISELKKQLDSMSAKIKAKPTISFFEATKGIDFEEFQKLPTRPHYSIHEFHAGKIIELIKKELSDIKTTENGNELYKQTKQEIVNSIYGKFFCTKENSENRHSWKHQLHELLILRSEIPKSNMATPPVVPHPSNAKHDDETEGHENPSLTPNNDDMLDHLFCSEHATKKLECYCKHCEKPVCTDCIVEIHNGHGHSLEKLSTVYKERVDYFHHQIDKIQNDLIPKYEALRAKEDDNLTKIKTRNDDIEKKIESHISSVIEMVKVIGAQAIRDLRIAEREEINKINNFKDNIDKEVNKLQHINDMISESLGAKPNISFFKPILKSNDLEKFQKLPIGTSYKLNEFHPGRINKLIQKELSESVKKTEIGTEIYKRTKQEEL</sequence>
<protein>
    <recommendedName>
        <fullName evidence="3">B box-type domain-containing protein</fullName>
    </recommendedName>
</protein>
<evidence type="ECO:0000313" key="4">
    <source>
        <dbReference type="EnsemblMetazoa" id="G32926.2:cds"/>
    </source>
</evidence>
<keyword evidence="1" id="KW-0479">Metal-binding</keyword>
<dbReference type="SUPFAM" id="SSF57845">
    <property type="entry name" value="B-box zinc-binding domain"/>
    <property type="match status" value="2"/>
</dbReference>
<dbReference type="PANTHER" id="PTHR25462">
    <property type="entry name" value="BONUS, ISOFORM C-RELATED"/>
    <property type="match status" value="1"/>
</dbReference>
<evidence type="ECO:0000256" key="1">
    <source>
        <dbReference type="PROSITE-ProRule" id="PRU00024"/>
    </source>
</evidence>
<dbReference type="Proteomes" id="UP000005408">
    <property type="component" value="Unassembled WGS sequence"/>
</dbReference>
<dbReference type="Pfam" id="PF00643">
    <property type="entry name" value="zf-B_box"/>
    <property type="match status" value="2"/>
</dbReference>
<dbReference type="SMART" id="SM00336">
    <property type="entry name" value="BBOX"/>
    <property type="match status" value="3"/>
</dbReference>
<accession>A0A8W8MHZ3</accession>
<dbReference type="GO" id="GO:0008270">
    <property type="term" value="F:zinc ion binding"/>
    <property type="evidence" value="ECO:0007669"/>
    <property type="project" value="UniProtKB-KW"/>
</dbReference>
<dbReference type="InterPro" id="IPR047153">
    <property type="entry name" value="TRIM45/56/19-like"/>
</dbReference>